<proteinExistence type="predicted"/>
<keyword evidence="3" id="KW-1185">Reference proteome</keyword>
<dbReference type="Proteomes" id="UP001521931">
    <property type="component" value="Unassembled WGS sequence"/>
</dbReference>
<evidence type="ECO:0000313" key="3">
    <source>
        <dbReference type="Proteomes" id="UP001521931"/>
    </source>
</evidence>
<sequence>MSLPLADQQWIVVAADEVQEQLARSPLELKPKRVEVFTETDAFDEEAWRLRLYLPRPVGRTWGSRASLDTRRAAVDAFDMFAARTQHALPGRTLALVTTDEAPEADIAEPEGPASREERELAE</sequence>
<comment type="caution">
    <text evidence="2">The sequence shown here is derived from an EMBL/GenBank/DDBJ whole genome shotgun (WGS) entry which is preliminary data.</text>
</comment>
<organism evidence="2 3">
    <name type="scientific">Arsenicicoccus bolidensis</name>
    <dbReference type="NCBI Taxonomy" id="229480"/>
    <lineage>
        <taxon>Bacteria</taxon>
        <taxon>Bacillati</taxon>
        <taxon>Actinomycetota</taxon>
        <taxon>Actinomycetes</taxon>
        <taxon>Micrococcales</taxon>
        <taxon>Intrasporangiaceae</taxon>
        <taxon>Arsenicicoccus</taxon>
    </lineage>
</organism>
<gene>
    <name evidence="2" type="ORF">MHL29_08260</name>
</gene>
<dbReference type="EMBL" id="JAKRCV010000020">
    <property type="protein sequence ID" value="MCG7321877.1"/>
    <property type="molecule type" value="Genomic_DNA"/>
</dbReference>
<evidence type="ECO:0000256" key="1">
    <source>
        <dbReference type="SAM" id="MobiDB-lite"/>
    </source>
</evidence>
<reference evidence="2 3" key="1">
    <citation type="submission" date="2022-02" db="EMBL/GenBank/DDBJ databases">
        <title>Uncovering new skin microbiome diversity through culturing and metagenomics.</title>
        <authorList>
            <person name="Conlan S."/>
            <person name="Deming C."/>
            <person name="Nisc Comparative Sequencing Program N."/>
            <person name="Segre J.A."/>
        </authorList>
    </citation>
    <scope>NUCLEOTIDE SEQUENCE [LARGE SCALE GENOMIC DNA]</scope>
    <source>
        <strain evidence="2 3">ACRQZ</strain>
    </source>
</reference>
<dbReference type="RefSeq" id="WP_239263829.1">
    <property type="nucleotide sequence ID" value="NZ_JAKRCV010000020.1"/>
</dbReference>
<name>A0ABS9Q1X7_9MICO</name>
<accession>A0ABS9Q1X7</accession>
<feature type="compositionally biased region" description="Basic and acidic residues" evidence="1">
    <location>
        <begin position="114"/>
        <end position="123"/>
    </location>
</feature>
<protein>
    <submittedName>
        <fullName evidence="2">Uncharacterized protein</fullName>
    </submittedName>
</protein>
<feature type="region of interest" description="Disordered" evidence="1">
    <location>
        <begin position="100"/>
        <end position="123"/>
    </location>
</feature>
<evidence type="ECO:0000313" key="2">
    <source>
        <dbReference type="EMBL" id="MCG7321877.1"/>
    </source>
</evidence>